<proteinExistence type="predicted"/>
<dbReference type="RefSeq" id="WP_420481512.1">
    <property type="nucleotide sequence ID" value="NZ_BAABJL010000256.1"/>
</dbReference>
<organism evidence="1 2">
    <name type="scientific">Actinopolymorpha pittospori</name>
    <dbReference type="NCBI Taxonomy" id="648752"/>
    <lineage>
        <taxon>Bacteria</taxon>
        <taxon>Bacillati</taxon>
        <taxon>Actinomycetota</taxon>
        <taxon>Actinomycetes</taxon>
        <taxon>Propionibacteriales</taxon>
        <taxon>Actinopolymorphaceae</taxon>
        <taxon>Actinopolymorpha</taxon>
    </lineage>
</organism>
<comment type="caution">
    <text evidence="1">The sequence shown here is derived from an EMBL/GenBank/DDBJ whole genome shotgun (WGS) entry which is preliminary data.</text>
</comment>
<protein>
    <submittedName>
        <fullName evidence="1">Uncharacterized protein</fullName>
    </submittedName>
</protein>
<dbReference type="EMBL" id="JADBEM010000001">
    <property type="protein sequence ID" value="MBE1603931.1"/>
    <property type="molecule type" value="Genomic_DNA"/>
</dbReference>
<evidence type="ECO:0000313" key="1">
    <source>
        <dbReference type="EMBL" id="MBE1603931.1"/>
    </source>
</evidence>
<dbReference type="AlphaFoldDB" id="A0A927RG60"/>
<keyword evidence="2" id="KW-1185">Reference proteome</keyword>
<reference evidence="1" key="1">
    <citation type="submission" date="2020-10" db="EMBL/GenBank/DDBJ databases">
        <title>Sequencing the genomes of 1000 actinobacteria strains.</title>
        <authorList>
            <person name="Klenk H.-P."/>
        </authorList>
    </citation>
    <scope>NUCLEOTIDE SEQUENCE</scope>
    <source>
        <strain evidence="1">DSM 45354</strain>
    </source>
</reference>
<gene>
    <name evidence="1" type="ORF">HEB94_000779</name>
</gene>
<dbReference type="Proteomes" id="UP000638648">
    <property type="component" value="Unassembled WGS sequence"/>
</dbReference>
<sequence>MMSSIYARIERKGPQAATRGVLTAQVWDYLRRAFAIGFGA</sequence>
<evidence type="ECO:0000313" key="2">
    <source>
        <dbReference type="Proteomes" id="UP000638648"/>
    </source>
</evidence>
<name>A0A927RG60_9ACTN</name>
<accession>A0A927RG60</accession>